<dbReference type="GeneID" id="105989673"/>
<evidence type="ECO:0000313" key="9">
    <source>
        <dbReference type="Proteomes" id="UP000081671"/>
    </source>
</evidence>
<dbReference type="FunFam" id="2.30.110.10:FF:000004">
    <property type="entry name" value="Cellular repressor of E1A-stimulated genes 1"/>
    <property type="match status" value="1"/>
</dbReference>
<dbReference type="InterPro" id="IPR014631">
    <property type="entry name" value="CREG"/>
</dbReference>
<evidence type="ECO:0000313" key="11">
    <source>
        <dbReference type="RefSeq" id="XP_012877289.1"/>
    </source>
</evidence>
<feature type="domain" description="CREG-like beta-barrel" evidence="8">
    <location>
        <begin position="50"/>
        <end position="216"/>
    </location>
</feature>
<dbReference type="GO" id="GO:0005615">
    <property type="term" value="C:extracellular space"/>
    <property type="evidence" value="ECO:0007669"/>
    <property type="project" value="UniProtKB-UniRule"/>
</dbReference>
<keyword evidence="5" id="KW-0325">Glycoprotein</keyword>
<dbReference type="PIRSF" id="PIRSF036911">
    <property type="entry name" value="CREG"/>
    <property type="match status" value="1"/>
</dbReference>
<dbReference type="GO" id="GO:0006897">
    <property type="term" value="P:endocytosis"/>
    <property type="evidence" value="ECO:0007669"/>
    <property type="project" value="Ensembl"/>
</dbReference>
<comment type="similarity">
    <text evidence="2 6">Belongs to the CREG family.</text>
</comment>
<keyword evidence="3 6" id="KW-0964">Secreted</keyword>
<dbReference type="GeneTree" id="ENSGT00390000005914"/>
<feature type="chain" id="PRO_5010479270" evidence="6">
    <location>
        <begin position="32"/>
        <end position="220"/>
    </location>
</feature>
<evidence type="ECO:0000313" key="10">
    <source>
        <dbReference type="RefSeq" id="XP_012877288.1"/>
    </source>
</evidence>
<proteinExistence type="inferred from homology"/>
<evidence type="ECO:0000256" key="1">
    <source>
        <dbReference type="ARBA" id="ARBA00004613"/>
    </source>
</evidence>
<dbReference type="PANTHER" id="PTHR13343">
    <property type="entry name" value="CREG1 PROTEIN"/>
    <property type="match status" value="1"/>
</dbReference>
<evidence type="ECO:0000256" key="5">
    <source>
        <dbReference type="ARBA" id="ARBA00023180"/>
    </source>
</evidence>
<evidence type="ECO:0000256" key="3">
    <source>
        <dbReference type="ARBA" id="ARBA00022525"/>
    </source>
</evidence>
<dbReference type="KEGG" id="dord:105989673"/>
<dbReference type="InterPro" id="IPR012349">
    <property type="entry name" value="Split_barrel_FMN-bd"/>
</dbReference>
<evidence type="ECO:0000259" key="8">
    <source>
        <dbReference type="Pfam" id="PF13883"/>
    </source>
</evidence>
<dbReference type="OMA" id="AQTPYCR"/>
<dbReference type="GO" id="GO:0006355">
    <property type="term" value="P:regulation of DNA-templated transcription"/>
    <property type="evidence" value="ECO:0007669"/>
    <property type="project" value="Ensembl"/>
</dbReference>
<reference evidence="10 11" key="1">
    <citation type="submission" date="2025-04" db="UniProtKB">
        <authorList>
            <consortium name="RefSeq"/>
        </authorList>
    </citation>
    <scope>IDENTIFICATION</scope>
    <source>
        <tissue evidence="10 11">Kidney</tissue>
    </source>
</reference>
<feature type="signal peptide" evidence="6">
    <location>
        <begin position="1"/>
        <end position="31"/>
    </location>
</feature>
<dbReference type="SUPFAM" id="SSF50475">
    <property type="entry name" value="FMN-binding split barrel"/>
    <property type="match status" value="1"/>
</dbReference>
<keyword evidence="4 6" id="KW-0732">Signal</keyword>
<sequence length="220" mass="24039">MSGRAQGPAGVLLATLLASALLSLLVSPARGRGGRDHGNWDPAAQLLPPPPEESPARVARFVVHLCDWGSLGTLSTLEEVRGRPFADVLSLSDGPPAAGRGVPYFYLSPMMLTAQNLQENPNATLMLSLAQTSFCRKNGYDPQSPLCVHIMLSGTVTKVSEAEMDFAKKSLFIRHPSMKTWPASHNWYFAKLNITNIWVQNYFGGPKIVTPEEYFNVTIQ</sequence>
<dbReference type="Pfam" id="PF13883">
    <property type="entry name" value="CREG_beta-barrel"/>
    <property type="match status" value="1"/>
</dbReference>
<organism evidence="9 10">
    <name type="scientific">Dipodomys ordii</name>
    <name type="common">Ord's kangaroo rat</name>
    <dbReference type="NCBI Taxonomy" id="10020"/>
    <lineage>
        <taxon>Eukaryota</taxon>
        <taxon>Metazoa</taxon>
        <taxon>Chordata</taxon>
        <taxon>Craniata</taxon>
        <taxon>Vertebrata</taxon>
        <taxon>Euteleostomi</taxon>
        <taxon>Mammalia</taxon>
        <taxon>Eutheria</taxon>
        <taxon>Euarchontoglires</taxon>
        <taxon>Glires</taxon>
        <taxon>Rodentia</taxon>
        <taxon>Castorimorpha</taxon>
        <taxon>Heteromyidae</taxon>
        <taxon>Dipodomyinae</taxon>
        <taxon>Dipodomys</taxon>
    </lineage>
</organism>
<dbReference type="GO" id="GO:0005667">
    <property type="term" value="C:transcription regulator complex"/>
    <property type="evidence" value="ECO:0007669"/>
    <property type="project" value="Ensembl"/>
</dbReference>
<accession>A0A1S3FL30</accession>
<keyword evidence="9" id="KW-1185">Reference proteome</keyword>
<name>A0A1S3FL30_DIPOR</name>
<comment type="subcellular location">
    <subcellularLocation>
        <location evidence="1">Secreted</location>
    </subcellularLocation>
</comment>
<dbReference type="InterPro" id="IPR055343">
    <property type="entry name" value="CREG_beta-barrel"/>
</dbReference>
<evidence type="ECO:0000256" key="7">
    <source>
        <dbReference type="SAM" id="MobiDB-lite"/>
    </source>
</evidence>
<dbReference type="RefSeq" id="XP_012877288.1">
    <property type="nucleotide sequence ID" value="XM_013021834.1"/>
</dbReference>
<dbReference type="GO" id="GO:0005764">
    <property type="term" value="C:lysosome"/>
    <property type="evidence" value="ECO:0007669"/>
    <property type="project" value="Ensembl"/>
</dbReference>
<dbReference type="STRING" id="10020.ENSDORP00000002170"/>
<dbReference type="Proteomes" id="UP000081671">
    <property type="component" value="Unplaced"/>
</dbReference>
<protein>
    <submittedName>
        <fullName evidence="10">Protein CREG1 isoform X1</fullName>
    </submittedName>
    <submittedName>
        <fullName evidence="11">Protein CREG1 isoform X2</fullName>
    </submittedName>
</protein>
<evidence type="ECO:0000256" key="2">
    <source>
        <dbReference type="ARBA" id="ARBA00009230"/>
    </source>
</evidence>
<dbReference type="PANTHER" id="PTHR13343:SF21">
    <property type="entry name" value="PROTEIN CREG1"/>
    <property type="match status" value="1"/>
</dbReference>
<evidence type="ECO:0000256" key="4">
    <source>
        <dbReference type="ARBA" id="ARBA00022729"/>
    </source>
</evidence>
<evidence type="ECO:0000256" key="6">
    <source>
        <dbReference type="PIRNR" id="PIRNR036911"/>
    </source>
</evidence>
<dbReference type="RefSeq" id="XP_012877289.1">
    <property type="nucleotide sequence ID" value="XM_013021835.1"/>
</dbReference>
<gene>
    <name evidence="10 11" type="primary">Creg1</name>
</gene>
<dbReference type="OrthoDB" id="46836at2759"/>
<dbReference type="AlphaFoldDB" id="A0A1S3FL30"/>
<dbReference type="GO" id="GO:0005768">
    <property type="term" value="C:endosome"/>
    <property type="evidence" value="ECO:0007669"/>
    <property type="project" value="Ensembl"/>
</dbReference>
<dbReference type="CTD" id="8804"/>
<dbReference type="GO" id="GO:0007042">
    <property type="term" value="P:lysosomal lumen acidification"/>
    <property type="evidence" value="ECO:0007669"/>
    <property type="project" value="Ensembl"/>
</dbReference>
<feature type="region of interest" description="Disordered" evidence="7">
    <location>
        <begin position="33"/>
        <end position="52"/>
    </location>
</feature>
<dbReference type="GO" id="GO:0006914">
    <property type="term" value="P:autophagy"/>
    <property type="evidence" value="ECO:0007669"/>
    <property type="project" value="Ensembl"/>
</dbReference>
<dbReference type="Gene3D" id="2.30.110.10">
    <property type="entry name" value="Electron Transport, Fmn-binding Protein, Chain A"/>
    <property type="match status" value="1"/>
</dbReference>